<protein>
    <submittedName>
        <fullName evidence="1">Uncharacterized protein</fullName>
    </submittedName>
</protein>
<dbReference type="RefSeq" id="WP_049584090.1">
    <property type="nucleotide sequence ID" value="NZ_CAWQXX010000054.1"/>
</dbReference>
<keyword evidence="2" id="KW-1185">Reference proteome</keyword>
<dbReference type="AlphaFoldDB" id="A0A1G5RJY1"/>
<proteinExistence type="predicted"/>
<evidence type="ECO:0000313" key="1">
    <source>
        <dbReference type="EMBL" id="SCZ74347.1"/>
    </source>
</evidence>
<evidence type="ECO:0000313" key="2">
    <source>
        <dbReference type="Proteomes" id="UP000183223"/>
    </source>
</evidence>
<dbReference type="GeneID" id="45657008"/>
<dbReference type="OrthoDB" id="6636600at2"/>
<sequence>MYIEKLIKYPFPEWANVFTDVNKLIVEPYCICYQYNVTQNGYGPYGFLTDIAQKIISLTFNELCFFDSTINSLKKCKNINKDGIYFYGENNENEKIMSEVYNYNHIMLKNKLREKKGLPLISLPSNPVLLDLYEDNLYRYEKVNELIKHGCGFIISDFYMPESGKTLIVFKPELWDEIVLLFEKEKVLFVELDSFNLLKAW</sequence>
<gene>
    <name evidence="1" type="ORF">SAMN02982990_04612</name>
</gene>
<reference evidence="2" key="1">
    <citation type="submission" date="2016-10" db="EMBL/GenBank/DDBJ databases">
        <authorList>
            <person name="Varghese N."/>
            <person name="Submissions S."/>
        </authorList>
    </citation>
    <scope>NUCLEOTIDE SEQUENCE [LARGE SCALE GENOMIC DNA]</scope>
    <source>
        <strain evidence="2">ATCC 29999</strain>
    </source>
</reference>
<name>A0A1G5RJY1_PHOLU</name>
<organism evidence="1 2">
    <name type="scientific">Photorhabdus luminescens</name>
    <name type="common">Xenorhabdus luminescens</name>
    <dbReference type="NCBI Taxonomy" id="29488"/>
    <lineage>
        <taxon>Bacteria</taxon>
        <taxon>Pseudomonadati</taxon>
        <taxon>Pseudomonadota</taxon>
        <taxon>Gammaproteobacteria</taxon>
        <taxon>Enterobacterales</taxon>
        <taxon>Morganellaceae</taxon>
        <taxon>Photorhabdus</taxon>
    </lineage>
</organism>
<dbReference type="Proteomes" id="UP000183223">
    <property type="component" value="Unassembled WGS sequence"/>
</dbReference>
<accession>A0A1G5RJY1</accession>
<dbReference type="EMBL" id="FMWJ01000056">
    <property type="protein sequence ID" value="SCZ74347.1"/>
    <property type="molecule type" value="Genomic_DNA"/>
</dbReference>